<keyword evidence="3" id="KW-1185">Reference proteome</keyword>
<dbReference type="AlphaFoldDB" id="A0A5N6E4G9"/>
<gene>
    <name evidence="2" type="ORF">BDV34DRAFT_218978</name>
</gene>
<organism evidence="2 3">
    <name type="scientific">Aspergillus parasiticus</name>
    <dbReference type="NCBI Taxonomy" id="5067"/>
    <lineage>
        <taxon>Eukaryota</taxon>
        <taxon>Fungi</taxon>
        <taxon>Dikarya</taxon>
        <taxon>Ascomycota</taxon>
        <taxon>Pezizomycotina</taxon>
        <taxon>Eurotiomycetes</taxon>
        <taxon>Eurotiomycetidae</taxon>
        <taxon>Eurotiales</taxon>
        <taxon>Aspergillaceae</taxon>
        <taxon>Aspergillus</taxon>
        <taxon>Aspergillus subgen. Circumdati</taxon>
    </lineage>
</organism>
<protein>
    <recommendedName>
        <fullName evidence="1">Enoyl reductase (ER) domain-containing protein</fullName>
    </recommendedName>
</protein>
<sequence>MSPAETSSRDSDEQKTMLAVSATAANVENPLSGLKVHRVPLPSVPEGWVRVRMSAAAINYHDIFTLQGIATHPLKFPRILGCEGCGSLEDGTPVILYPVMSDPDYLGDETLDPGRHVFHEITEGTLAEYVIAPSRNVLPRPSDLDATHGAVLGISWLTAYRMIFTKSGLRPGQTMLVQGSSGGVSTALIQLGASAGMRVWCTGRSADKRDLAVKLGAQRTFAPGEPLPSQVDAVFDTSGAATWEHSLASVKPGGSIITCGAHGGFKISMDLLRIFNDQISIHGVYAGTLKEFKDLIQFVVSKKISPMVGAVVPLSDAHRAMKDILEGQTSGKTVLTI</sequence>
<dbReference type="Gene3D" id="3.40.50.720">
    <property type="entry name" value="NAD(P)-binding Rossmann-like Domain"/>
    <property type="match status" value="1"/>
</dbReference>
<dbReference type="SMART" id="SM00829">
    <property type="entry name" value="PKS_ER"/>
    <property type="match status" value="1"/>
</dbReference>
<evidence type="ECO:0000259" key="1">
    <source>
        <dbReference type="SMART" id="SM00829"/>
    </source>
</evidence>
<dbReference type="InterPro" id="IPR036291">
    <property type="entry name" value="NAD(P)-bd_dom_sf"/>
</dbReference>
<feature type="domain" description="Enoyl reductase (ER)" evidence="1">
    <location>
        <begin position="29"/>
        <end position="335"/>
    </location>
</feature>
<dbReference type="InterPro" id="IPR013149">
    <property type="entry name" value="ADH-like_C"/>
</dbReference>
<dbReference type="SUPFAM" id="SSF51735">
    <property type="entry name" value="NAD(P)-binding Rossmann-fold domains"/>
    <property type="match status" value="1"/>
</dbReference>
<dbReference type="Gene3D" id="3.90.180.10">
    <property type="entry name" value="Medium-chain alcohol dehydrogenases, catalytic domain"/>
    <property type="match status" value="1"/>
</dbReference>
<accession>A0A5N6E4G9</accession>
<dbReference type="GO" id="GO:0016491">
    <property type="term" value="F:oxidoreductase activity"/>
    <property type="evidence" value="ECO:0007669"/>
    <property type="project" value="InterPro"/>
</dbReference>
<dbReference type="PANTHER" id="PTHR45033:SF3">
    <property type="entry name" value="DEHYDROGENASE, PUTATIVE (AFU_ORTHOLOGUE AFUA_2G13270)-RELATED"/>
    <property type="match status" value="1"/>
</dbReference>
<dbReference type="SUPFAM" id="SSF50129">
    <property type="entry name" value="GroES-like"/>
    <property type="match status" value="1"/>
</dbReference>
<dbReference type="InterPro" id="IPR011032">
    <property type="entry name" value="GroES-like_sf"/>
</dbReference>
<name>A0A5N6E4G9_ASPPA</name>
<dbReference type="InterPro" id="IPR052711">
    <property type="entry name" value="Zinc_ADH-like"/>
</dbReference>
<proteinExistence type="predicted"/>
<dbReference type="Pfam" id="PF00107">
    <property type="entry name" value="ADH_zinc_N"/>
    <property type="match status" value="1"/>
</dbReference>
<dbReference type="InterPro" id="IPR020843">
    <property type="entry name" value="ER"/>
</dbReference>
<dbReference type="Proteomes" id="UP000326532">
    <property type="component" value="Unassembled WGS sequence"/>
</dbReference>
<evidence type="ECO:0000313" key="2">
    <source>
        <dbReference type="EMBL" id="KAB8211764.1"/>
    </source>
</evidence>
<reference evidence="2 3" key="1">
    <citation type="submission" date="2019-04" db="EMBL/GenBank/DDBJ databases">
        <title>Fungal friends and foes A comparative genomics study of 23 Aspergillus species from section Flavi.</title>
        <authorList>
            <consortium name="DOE Joint Genome Institute"/>
            <person name="Kjaerbolling I."/>
            <person name="Vesth T.C."/>
            <person name="Frisvad J.C."/>
            <person name="Nybo J.L."/>
            <person name="Theobald S."/>
            <person name="Kildgaard S."/>
            <person name="Petersen T.I."/>
            <person name="Kuo A."/>
            <person name="Sato A."/>
            <person name="Lyhne E.K."/>
            <person name="Kogle M.E."/>
            <person name="Wiebenga A."/>
            <person name="Kun R.S."/>
            <person name="Lubbers R.J."/>
            <person name="Makela M.R."/>
            <person name="Barry K."/>
            <person name="Chovatia M."/>
            <person name="Clum A."/>
            <person name="Daum C."/>
            <person name="Haridas S."/>
            <person name="He G."/>
            <person name="LaButti K."/>
            <person name="Lipzen A."/>
            <person name="Mondo S."/>
            <person name="Pangilinan J."/>
            <person name="Riley R."/>
            <person name="Salamov A."/>
            <person name="Simmons B.A."/>
            <person name="Magnuson J.K."/>
            <person name="Henrissat B."/>
            <person name="Mortensen U.H."/>
            <person name="Larsen T.O."/>
            <person name="De vries R.P."/>
            <person name="Grigoriev I.V."/>
            <person name="Machida M."/>
            <person name="Baker S.E."/>
            <person name="Andersen M.R."/>
        </authorList>
    </citation>
    <scope>NUCLEOTIDE SEQUENCE [LARGE SCALE GENOMIC DNA]</scope>
    <source>
        <strain evidence="2 3">CBS 117618</strain>
    </source>
</reference>
<evidence type="ECO:0000313" key="3">
    <source>
        <dbReference type="Proteomes" id="UP000326532"/>
    </source>
</evidence>
<dbReference type="EMBL" id="ML734937">
    <property type="protein sequence ID" value="KAB8211764.1"/>
    <property type="molecule type" value="Genomic_DNA"/>
</dbReference>
<dbReference type="PANTHER" id="PTHR45033">
    <property type="match status" value="1"/>
</dbReference>
<dbReference type="OMA" id="ISWLTAY"/>
<dbReference type="VEuPathDB" id="FungiDB:BDV34DRAFT_218978"/>
<dbReference type="Pfam" id="PF08240">
    <property type="entry name" value="ADH_N"/>
    <property type="match status" value="1"/>
</dbReference>
<dbReference type="InterPro" id="IPR013154">
    <property type="entry name" value="ADH-like_N"/>
</dbReference>